<evidence type="ECO:0000313" key="1">
    <source>
        <dbReference type="EMBL" id="VDD89913.1"/>
    </source>
</evidence>
<evidence type="ECO:0000313" key="3">
    <source>
        <dbReference type="WBParaSite" id="EVEC_0000498001-mRNA-1"/>
    </source>
</evidence>
<proteinExistence type="predicted"/>
<sequence>MCPFGRFGFEVYYLKTIVACWEGEYKGFCQDLVLGGMVRNSYGSQGAEGEVYQFGVSSTSGRYWNAYLSTLVLDRGGFACYYIPVPNICKAFGCIVVTVSQDQWQRRLYGIAVSFRDYIAWD</sequence>
<name>A0A0N4V4D3_ENTVE</name>
<reference evidence="3" key="1">
    <citation type="submission" date="2017-02" db="UniProtKB">
        <authorList>
            <consortium name="WormBaseParasite"/>
        </authorList>
    </citation>
    <scope>IDENTIFICATION</scope>
</reference>
<dbReference type="AlphaFoldDB" id="A0A0N4V4D3"/>
<keyword evidence="2" id="KW-1185">Reference proteome</keyword>
<dbReference type="WBParaSite" id="EVEC_0000498001-mRNA-1">
    <property type="protein sequence ID" value="EVEC_0000498001-mRNA-1"/>
    <property type="gene ID" value="EVEC_0000498001"/>
</dbReference>
<organism evidence="3">
    <name type="scientific">Enterobius vermicularis</name>
    <name type="common">Human pinworm</name>
    <dbReference type="NCBI Taxonomy" id="51028"/>
    <lineage>
        <taxon>Eukaryota</taxon>
        <taxon>Metazoa</taxon>
        <taxon>Ecdysozoa</taxon>
        <taxon>Nematoda</taxon>
        <taxon>Chromadorea</taxon>
        <taxon>Rhabditida</taxon>
        <taxon>Spirurina</taxon>
        <taxon>Oxyuridomorpha</taxon>
        <taxon>Oxyuroidea</taxon>
        <taxon>Oxyuridae</taxon>
        <taxon>Enterobius</taxon>
    </lineage>
</organism>
<dbReference type="EMBL" id="UXUI01007922">
    <property type="protein sequence ID" value="VDD89913.1"/>
    <property type="molecule type" value="Genomic_DNA"/>
</dbReference>
<evidence type="ECO:0000313" key="2">
    <source>
        <dbReference type="Proteomes" id="UP000274131"/>
    </source>
</evidence>
<reference evidence="1 2" key="2">
    <citation type="submission" date="2018-10" db="EMBL/GenBank/DDBJ databases">
        <authorList>
            <consortium name="Pathogen Informatics"/>
        </authorList>
    </citation>
    <scope>NUCLEOTIDE SEQUENCE [LARGE SCALE GENOMIC DNA]</scope>
</reference>
<accession>A0A0N4V4D3</accession>
<gene>
    <name evidence="1" type="ORF">EVEC_LOCUS4664</name>
</gene>
<dbReference type="Proteomes" id="UP000274131">
    <property type="component" value="Unassembled WGS sequence"/>
</dbReference>
<protein>
    <submittedName>
        <fullName evidence="3">Jacalin-type lectin domain-containing protein</fullName>
    </submittedName>
</protein>